<evidence type="ECO:0000259" key="6">
    <source>
        <dbReference type="PROSITE" id="PS50002"/>
    </source>
</evidence>
<feature type="compositionally biased region" description="Polar residues" evidence="5">
    <location>
        <begin position="8"/>
        <end position="17"/>
    </location>
</feature>
<evidence type="ECO:0000256" key="3">
    <source>
        <dbReference type="PROSITE-ProRule" id="PRU00192"/>
    </source>
</evidence>
<evidence type="ECO:0000313" key="11">
    <source>
        <dbReference type="RefSeq" id="XP_049310623.1"/>
    </source>
</evidence>
<feature type="compositionally biased region" description="Polar residues" evidence="5">
    <location>
        <begin position="1340"/>
        <end position="1352"/>
    </location>
</feature>
<dbReference type="InterPro" id="IPR036028">
    <property type="entry name" value="SH3-like_dom_sf"/>
</dbReference>
<evidence type="ECO:0000313" key="13">
    <source>
        <dbReference type="RefSeq" id="XP_049310642.1"/>
    </source>
</evidence>
<dbReference type="Proteomes" id="UP001652620">
    <property type="component" value="Chromosome 1"/>
</dbReference>
<feature type="compositionally biased region" description="Polar residues" evidence="5">
    <location>
        <begin position="93"/>
        <end position="105"/>
    </location>
</feature>
<feature type="region of interest" description="Disordered" evidence="5">
    <location>
        <begin position="1280"/>
        <end position="1301"/>
    </location>
</feature>
<evidence type="ECO:0000313" key="8">
    <source>
        <dbReference type="Proteomes" id="UP001652620"/>
    </source>
</evidence>
<dbReference type="InterPro" id="IPR001452">
    <property type="entry name" value="SH3_domain"/>
</dbReference>
<evidence type="ECO:0000313" key="12">
    <source>
        <dbReference type="RefSeq" id="XP_049310635.1"/>
    </source>
</evidence>
<proteinExistence type="predicted"/>
<evidence type="ECO:0000256" key="4">
    <source>
        <dbReference type="SAM" id="Coils"/>
    </source>
</evidence>
<feature type="region of interest" description="Disordered" evidence="5">
    <location>
        <begin position="2042"/>
        <end position="2076"/>
    </location>
</feature>
<keyword evidence="2" id="KW-0343">GTPase activation</keyword>
<feature type="compositionally biased region" description="Pro residues" evidence="5">
    <location>
        <begin position="70"/>
        <end position="82"/>
    </location>
</feature>
<protein>
    <submittedName>
        <fullName evidence="9 10">GTPase-activating protein CdGAPr</fullName>
    </submittedName>
</protein>
<dbReference type="RefSeq" id="XP_049310635.1">
    <property type="nucleotide sequence ID" value="XM_049454678.1"/>
</dbReference>
<feature type="region of interest" description="Disordered" evidence="5">
    <location>
        <begin position="1828"/>
        <end position="1856"/>
    </location>
</feature>
<dbReference type="PANTHER" id="PTHR15729">
    <property type="entry name" value="CDC42 GTPASE-ACTIVATING PROTEIN"/>
    <property type="match status" value="1"/>
</dbReference>
<sequence>MSEKWRALNSTSGNVHGQTHKTVTTTAAAKTSSKSKLQNMASNHNNSGSSSHTVPHIGAPTLISTTLQQLPPPTLTPTPTTPTPQSMTGGDGNTSSNSHSPNTAMLASGAAGSDTESNSTDYNAGAIGGAGAGGALGAGVQLNFHLLTSDAGTAGDGNSIMNSSQISGNSNDSMQLSSSPAAVGGGGGPVANIAGKSGGGKHLTAHSVAGKSCRFPKLEECAHFHYERVQLGAFSVRLMDDKSELLNSSIASQSIGGDIAGSQLGQALSNSGTGPSSYRSFSPANCWFIIKVFPHSCDPFLVKRSFDNMQMLDEMLHRCVYDRKISGLKNLEELDFKSEEDVEYAVAKYLERFSKIASDSLTCGTILTWLQLDNKGRRLPLADGDTMRTINTPAVGAAYGVRRYQAQASDEISIEVGDMISVIDMPSPAESIWWRGKKSHLQKSQYEVGFFPQSCVATIGDKVPRHFPMPAPLVGQLDVSPTKPVLRKHGKLIAFFRSFILSRPSRRRLKQSGIYRERVFSCDLSEHLLNSGQEIPMVLKCCAEFIEEYGIVDGIYRLSGITSNIQKLRRAFDEERIPDLGNPEMKQDIHAVSSLLKMYFRELPNPLCTYQLYDNFVEAIQEKSESNERLRLMKETVLKLPPPHYRTLKYLAEHLNRISQHSARTSMNDKNLAIVWAPNLLRSPALESGGVAALRGVGVQAVVTEYLIRNCHNIFDAFDDMNVRLSYIATAGAAQANETRLDSLTDCESLLVEQREHDQSLTYMERPKSLSTGGPKLISLEEAQERHSRIDGLDMKTTMPINMVSSNAANIGSYIEVGGGPSSLPDKYHTVLSVPRSWQKRKTHSWKSLFTRNQRPISNGAHDLKTGAASTAVASNVVPPARQKDGSHTQVTFAEADLIITNAGKVGKALHKQEKPKSIELFETSSRRDDVVGKPMEVCVRSNSIDSLRTAGHSRSVSHDSYFDLLQSPQRGHVTTCPSRELSELGLNFDREEPEMRIFSESESLVSSPRVGKENIPPASGAASRRILRARPEEFSSQTNSVNPSPKKQPRLNLHLSPSAASALANNWAQQGGHGGHGGAAGMPSGTMLDAAGNESVCHEHHAHLSSDESCCKRYKLEDQLSDIQFIDCSTPEHTIANPQTLYASVQVHAPPKSALSKNSLYGSTESTNKSQDAVSAKAIQFEKKYGIAAKGGGEKKTSAGAAAAAAAGGSIISTRYSYPTVQLGAKRKDQDSFKERFSYPGSGVSNERRFSAKDAASRMQFEDELCAKRELESITQVPYGRNTSHNNHTHAPKNLPDLMRPKNRNSYCNANEALNTLLLRNSTNEITKDAKSEMERSKISVTPSSPMQSPRYSLLVGETSSENSSAVNTPQYDLEPLMATSAMSGLSQLSGASSHQQQQPLLLGVDTGSCLGTSHESLGSNFTSHSNITNTSHPERRDMHALKRELSLDLQPLTTKMTIDGVDGIGNGGAGHASTLPYNRQRELAQQLIPSPNNSNFTDNTSQSVTPSEFGYQNLQRQSSMHSLIETEAESPAYEEYENTPSNMASPLLGAQKPPPVGGPTSPIRATISITYNMRSPREELPTKGYAVMRDKTKAAAKGPLLETSFDENTVYEQVRFFRNSVTEVNQLLNDERKSVVTLECLKETNENDMQDFSAYENVPLLNEKTTSKACRPDMPMCGEKNLLDSLEDDAEQEDEGLLYENVELRKPKSVYENLLGEQLKGEVREADPSDKLELDSLDSIKTDTDIVKAECIELANVNAQELELEPPLSAGIVENSARKSPSNFSVKELATKFESSPVEQLPAFDFSFRSSIKKHTSVVNAELKTSQTSLSSNTEQTVATKETVNPKQKLTKSQQITRSLDENAFVREFGSKHLQELNTRSTQQLPELAEVTNRRKSFDFTRPKTLNPPKRLPGIPITEEICLSKNEKAASPAAFKHEKSYNHAVVDAALENDYETAELKITPTTENRISLIQNNVNSTAQQAAATGNSTAAAINASASDLSNSNLNLSTSSLKVLSGVKLDRERIDKIKEERRQQLTQKYRGDTTNFKSRSKTDLHTPSHKDDDKFNGAESLRIKSKSRGDMRALQQENENVKELLGRARLLAGSESTLHAPRVRSISDEKNQNCDANIITTATVVAGNNSNTNANATNNSTTNDITTNTTSSLGNVNYAKKSTAAQEEFSARATVQKFERKSFEYANGIAAPIASTTAARERNSRSEGTSGGTSNSSSGIGSHAALSTSRQSLTSTREKISPQFSIRDMTAMFESRSQNS</sequence>
<evidence type="ECO:0000313" key="14">
    <source>
        <dbReference type="RefSeq" id="XP_049310645.1"/>
    </source>
</evidence>
<dbReference type="PROSITE" id="PS50002">
    <property type="entry name" value="SH3"/>
    <property type="match status" value="1"/>
</dbReference>
<feature type="region of interest" description="Disordered" evidence="5">
    <location>
        <begin position="2210"/>
        <end position="2274"/>
    </location>
</feature>
<dbReference type="PANTHER" id="PTHR15729:SF10">
    <property type="entry name" value="GTPASE-ACTIVATING PROTEIN CDGAPR"/>
    <property type="match status" value="1"/>
</dbReference>
<dbReference type="OrthoDB" id="5873004at2759"/>
<dbReference type="GeneID" id="105233133"/>
<evidence type="ECO:0000259" key="7">
    <source>
        <dbReference type="PROSITE" id="PS50238"/>
    </source>
</evidence>
<dbReference type="RefSeq" id="XP_049310642.1">
    <property type="nucleotide sequence ID" value="XM_049454685.1"/>
</dbReference>
<dbReference type="Pfam" id="PF00620">
    <property type="entry name" value="RhoGAP"/>
    <property type="match status" value="1"/>
</dbReference>
<feature type="compositionally biased region" description="Basic and acidic residues" evidence="5">
    <location>
        <begin position="2054"/>
        <end position="2070"/>
    </location>
</feature>
<dbReference type="PROSITE" id="PS50238">
    <property type="entry name" value="RHOGAP"/>
    <property type="match status" value="1"/>
</dbReference>
<dbReference type="SMART" id="SM00326">
    <property type="entry name" value="SH3"/>
    <property type="match status" value="1"/>
</dbReference>
<dbReference type="RefSeq" id="XP_049310623.1">
    <property type="nucleotide sequence ID" value="XM_049454666.1"/>
</dbReference>
<dbReference type="Gene3D" id="1.10.555.10">
    <property type="entry name" value="Rho GTPase activation protein"/>
    <property type="match status" value="1"/>
</dbReference>
<feature type="coiled-coil region" evidence="4">
    <location>
        <begin position="2078"/>
        <end position="2105"/>
    </location>
</feature>
<reference evidence="8 9" key="1">
    <citation type="submission" date="2025-05" db="UniProtKB">
        <authorList>
            <consortium name="RefSeq"/>
        </authorList>
    </citation>
    <scope>NUCLEOTIDE SEQUENCE [LARGE SCALE GENOMIC DNA]</scope>
    <source>
        <tissue evidence="9 10">Adult</tissue>
    </source>
</reference>
<feature type="region of interest" description="Disordered" evidence="5">
    <location>
        <begin position="1329"/>
        <end position="1352"/>
    </location>
</feature>
<dbReference type="InterPro" id="IPR051576">
    <property type="entry name" value="PX-Rho_GAP"/>
</dbReference>
<feature type="compositionally biased region" description="Low complexity" evidence="5">
    <location>
        <begin position="2220"/>
        <end position="2249"/>
    </location>
</feature>
<dbReference type="SUPFAM" id="SSF50044">
    <property type="entry name" value="SH3-domain"/>
    <property type="match status" value="1"/>
</dbReference>
<feature type="compositionally biased region" description="Low complexity" evidence="5">
    <location>
        <begin position="20"/>
        <end position="52"/>
    </location>
</feature>
<dbReference type="RefSeq" id="XP_011213408.2">
    <property type="nucleotide sequence ID" value="XM_011215106.4"/>
</dbReference>
<evidence type="ECO:0000313" key="9">
    <source>
        <dbReference type="RefSeq" id="XP_011213408.2"/>
    </source>
</evidence>
<dbReference type="SUPFAM" id="SSF48350">
    <property type="entry name" value="GTPase activation domain, GAP"/>
    <property type="match status" value="1"/>
</dbReference>
<dbReference type="RefSeq" id="XP_049310618.1">
    <property type="nucleotide sequence ID" value="XM_049454661.1"/>
</dbReference>
<keyword evidence="8" id="KW-1185">Reference proteome</keyword>
<feature type="region of interest" description="Disordered" evidence="5">
    <location>
        <begin position="158"/>
        <end position="185"/>
    </location>
</feature>
<evidence type="ECO:0000256" key="2">
    <source>
        <dbReference type="ARBA" id="ARBA00022468"/>
    </source>
</evidence>
<feature type="region of interest" description="Disordered" evidence="5">
    <location>
        <begin position="1"/>
        <end position="119"/>
    </location>
</feature>
<keyword evidence="1 3" id="KW-0728">SH3 domain</keyword>
<gene>
    <name evidence="9 10 11 12 13 14 15" type="primary">LOC105233133</name>
</gene>
<feature type="region of interest" description="Disordered" evidence="5">
    <location>
        <begin position="1068"/>
        <end position="1088"/>
    </location>
</feature>
<keyword evidence="4" id="KW-0175">Coiled coil</keyword>
<feature type="domain" description="SH3" evidence="6">
    <location>
        <begin position="393"/>
        <end position="461"/>
    </location>
</feature>
<dbReference type="InterPro" id="IPR000198">
    <property type="entry name" value="RhoGAP_dom"/>
</dbReference>
<evidence type="ECO:0000313" key="15">
    <source>
        <dbReference type="RefSeq" id="XP_049310652.1"/>
    </source>
</evidence>
<dbReference type="Gene3D" id="2.30.30.40">
    <property type="entry name" value="SH3 Domains"/>
    <property type="match status" value="1"/>
</dbReference>
<feature type="compositionally biased region" description="Polar residues" evidence="5">
    <location>
        <begin position="1035"/>
        <end position="1046"/>
    </location>
</feature>
<dbReference type="InterPro" id="IPR008936">
    <property type="entry name" value="Rho_GTPase_activation_prot"/>
</dbReference>
<feature type="compositionally biased region" description="Polar residues" evidence="5">
    <location>
        <begin position="159"/>
        <end position="176"/>
    </location>
</feature>
<feature type="compositionally biased region" description="Polar residues" evidence="5">
    <location>
        <begin position="2042"/>
        <end position="2051"/>
    </location>
</feature>
<accession>A0A6I9VR51</accession>
<feature type="region of interest" description="Disordered" evidence="5">
    <location>
        <begin position="1001"/>
        <end position="1053"/>
    </location>
</feature>
<dbReference type="CDD" id="cd04384">
    <property type="entry name" value="RhoGAP_CdGAP"/>
    <property type="match status" value="1"/>
</dbReference>
<feature type="domain" description="Rho-GAP" evidence="7">
    <location>
        <begin position="522"/>
        <end position="715"/>
    </location>
</feature>
<evidence type="ECO:0000256" key="5">
    <source>
        <dbReference type="SAM" id="MobiDB-lite"/>
    </source>
</evidence>
<evidence type="ECO:0000313" key="10">
    <source>
        <dbReference type="RefSeq" id="XP_049310618.1"/>
    </source>
</evidence>
<dbReference type="RefSeq" id="XP_049310645.1">
    <property type="nucleotide sequence ID" value="XM_049454688.1"/>
</dbReference>
<feature type="compositionally biased region" description="Basic and acidic residues" evidence="5">
    <location>
        <begin position="1329"/>
        <end position="1339"/>
    </location>
</feature>
<dbReference type="RefSeq" id="XP_049310652.1">
    <property type="nucleotide sequence ID" value="XM_049454695.1"/>
</dbReference>
<evidence type="ECO:0000256" key="1">
    <source>
        <dbReference type="ARBA" id="ARBA00022443"/>
    </source>
</evidence>
<dbReference type="SMART" id="SM00324">
    <property type="entry name" value="RhoGAP"/>
    <property type="match status" value="1"/>
</dbReference>
<organism evidence="8 9">
    <name type="scientific">Bactrocera dorsalis</name>
    <name type="common">Oriental fruit fly</name>
    <name type="synonym">Dacus dorsalis</name>
    <dbReference type="NCBI Taxonomy" id="27457"/>
    <lineage>
        <taxon>Eukaryota</taxon>
        <taxon>Metazoa</taxon>
        <taxon>Ecdysozoa</taxon>
        <taxon>Arthropoda</taxon>
        <taxon>Hexapoda</taxon>
        <taxon>Insecta</taxon>
        <taxon>Pterygota</taxon>
        <taxon>Neoptera</taxon>
        <taxon>Endopterygota</taxon>
        <taxon>Diptera</taxon>
        <taxon>Brachycera</taxon>
        <taxon>Muscomorpha</taxon>
        <taxon>Tephritoidea</taxon>
        <taxon>Tephritidae</taxon>
        <taxon>Bactrocera</taxon>
        <taxon>Bactrocera</taxon>
    </lineage>
</organism>
<dbReference type="CDD" id="cd11835">
    <property type="entry name" value="SH3_ARHGAP32_33"/>
    <property type="match status" value="1"/>
</dbReference>
<name>A0A6I9VR51_BACDO</name>
<feature type="compositionally biased region" description="Gly residues" evidence="5">
    <location>
        <begin position="1072"/>
        <end position="1081"/>
    </location>
</feature>